<feature type="region of interest" description="Disordered" evidence="1">
    <location>
        <begin position="260"/>
        <end position="295"/>
    </location>
</feature>
<dbReference type="EMBL" id="KN817518">
    <property type="protein sequence ID" value="KJA29943.1"/>
    <property type="molecule type" value="Genomic_DNA"/>
</dbReference>
<feature type="compositionally biased region" description="Low complexity" evidence="1">
    <location>
        <begin position="165"/>
        <end position="180"/>
    </location>
</feature>
<accession>A0A0D2N0L7</accession>
<feature type="compositionally biased region" description="Low complexity" evidence="1">
    <location>
        <begin position="351"/>
        <end position="360"/>
    </location>
</feature>
<sequence length="499" mass="54469">MKSVSFLRNTWKKWESKASDRSHTDDASPHGPLKPAHPRASTTNSRGLSITVKHIPLEISNAITVDGSWKASEDYQPPPSPIYDQFTQLRGDLSLISREGSRSALDVAYHRDEERGPMSPKGSVPTSPKTLRHTSGPAPRSNYPAQPTVIYNNEHNLSSPRHPSSPRQTTTSLRSPTLPTYQLLPPIDLNYGPGSKFERTLEASGCKCVRASPQSRHREWCPRHSLDETSSSVPHRPSPDRRAPQKTVHAVLDLSLDTHPRSLYHHTGSTPHLPYKSRSSSRPTPSEHSGFSEGSDADHFPLSLFPAPPPLIVRKKVPAPLVLRPMNPASSSPSSQDSTPVGTPTTPRFHAASPAGSASPGKKHFSLRPAASFSPPPFSPPNSPLPRVPVTPDGARRSPDYGGRPLRGAQSSANLREALPFAARQHRLTASEPTSEQTGLPTKRPVAMRGVCDLEAYMVRFYCHRRCRSRADGAWQELADAPVSSAAAPDAHVQWGYAL</sequence>
<evidence type="ECO:0000313" key="2">
    <source>
        <dbReference type="EMBL" id="KJA29943.1"/>
    </source>
</evidence>
<feature type="region of interest" description="Disordered" evidence="1">
    <location>
        <begin position="109"/>
        <end position="180"/>
    </location>
</feature>
<protein>
    <submittedName>
        <fullName evidence="2">Uncharacterized protein</fullName>
    </submittedName>
</protein>
<proteinExistence type="predicted"/>
<reference evidence="3" key="1">
    <citation type="submission" date="2014-04" db="EMBL/GenBank/DDBJ databases">
        <title>Evolutionary Origins and Diversification of the Mycorrhizal Mutualists.</title>
        <authorList>
            <consortium name="DOE Joint Genome Institute"/>
            <consortium name="Mycorrhizal Genomics Consortium"/>
            <person name="Kohler A."/>
            <person name="Kuo A."/>
            <person name="Nagy L.G."/>
            <person name="Floudas D."/>
            <person name="Copeland A."/>
            <person name="Barry K.W."/>
            <person name="Cichocki N."/>
            <person name="Veneault-Fourrey C."/>
            <person name="LaButti K."/>
            <person name="Lindquist E.A."/>
            <person name="Lipzen A."/>
            <person name="Lundell T."/>
            <person name="Morin E."/>
            <person name="Murat C."/>
            <person name="Riley R."/>
            <person name="Ohm R."/>
            <person name="Sun H."/>
            <person name="Tunlid A."/>
            <person name="Henrissat B."/>
            <person name="Grigoriev I.V."/>
            <person name="Hibbett D.S."/>
            <person name="Martin F."/>
        </authorList>
    </citation>
    <scope>NUCLEOTIDE SEQUENCE [LARGE SCALE GENOMIC DNA]</scope>
    <source>
        <strain evidence="3">FD-334 SS-4</strain>
    </source>
</reference>
<name>A0A0D2N0L7_HYPSF</name>
<gene>
    <name evidence="2" type="ORF">HYPSUDRAFT_60785</name>
</gene>
<keyword evidence="3" id="KW-1185">Reference proteome</keyword>
<feature type="region of interest" description="Disordered" evidence="1">
    <location>
        <begin position="212"/>
        <end position="246"/>
    </location>
</feature>
<feature type="region of interest" description="Disordered" evidence="1">
    <location>
        <begin position="324"/>
        <end position="412"/>
    </location>
</feature>
<dbReference type="OrthoDB" id="3064491at2759"/>
<feature type="compositionally biased region" description="Low complexity" evidence="1">
    <location>
        <begin position="325"/>
        <end position="340"/>
    </location>
</feature>
<feature type="compositionally biased region" description="Basic and acidic residues" evidence="1">
    <location>
        <begin position="216"/>
        <end position="227"/>
    </location>
</feature>
<dbReference type="AlphaFoldDB" id="A0A0D2N0L7"/>
<feature type="compositionally biased region" description="Polar residues" evidence="1">
    <location>
        <begin position="143"/>
        <end position="162"/>
    </location>
</feature>
<feature type="region of interest" description="Disordered" evidence="1">
    <location>
        <begin position="14"/>
        <end position="47"/>
    </location>
</feature>
<feature type="compositionally biased region" description="Pro residues" evidence="1">
    <location>
        <begin position="374"/>
        <end position="389"/>
    </location>
</feature>
<feature type="compositionally biased region" description="Basic and acidic residues" evidence="1">
    <location>
        <begin position="14"/>
        <end position="28"/>
    </location>
</feature>
<dbReference type="Proteomes" id="UP000054270">
    <property type="component" value="Unassembled WGS sequence"/>
</dbReference>
<evidence type="ECO:0000256" key="1">
    <source>
        <dbReference type="SAM" id="MobiDB-lite"/>
    </source>
</evidence>
<feature type="compositionally biased region" description="Polar residues" evidence="1">
    <location>
        <begin position="277"/>
        <end position="289"/>
    </location>
</feature>
<organism evidence="2 3">
    <name type="scientific">Hypholoma sublateritium (strain FD-334 SS-4)</name>
    <dbReference type="NCBI Taxonomy" id="945553"/>
    <lineage>
        <taxon>Eukaryota</taxon>
        <taxon>Fungi</taxon>
        <taxon>Dikarya</taxon>
        <taxon>Basidiomycota</taxon>
        <taxon>Agaricomycotina</taxon>
        <taxon>Agaricomycetes</taxon>
        <taxon>Agaricomycetidae</taxon>
        <taxon>Agaricales</taxon>
        <taxon>Agaricineae</taxon>
        <taxon>Strophariaceae</taxon>
        <taxon>Hypholoma</taxon>
    </lineage>
</organism>
<evidence type="ECO:0000313" key="3">
    <source>
        <dbReference type="Proteomes" id="UP000054270"/>
    </source>
</evidence>